<dbReference type="GO" id="GO:0000272">
    <property type="term" value="P:polysaccharide catabolic process"/>
    <property type="evidence" value="ECO:0007669"/>
    <property type="project" value="UniProtKB-KW"/>
</dbReference>
<comment type="function">
    <text evidence="17">Glucanases play a role in cell expansion during growth, in cell-cell fusion during mating, and in spore release during sporulation. This enzyme may be involved in beta-glucan degradation. Active on laminarin and lichenan.</text>
</comment>
<feature type="region of interest" description="Disordered" evidence="21">
    <location>
        <begin position="263"/>
        <end position="359"/>
    </location>
</feature>
<keyword evidence="22" id="KW-0812">Transmembrane</keyword>
<feature type="compositionally biased region" description="Polar residues" evidence="21">
    <location>
        <begin position="229"/>
        <end position="241"/>
    </location>
</feature>
<dbReference type="GO" id="GO:0071555">
    <property type="term" value="P:cell wall organization"/>
    <property type="evidence" value="ECO:0007669"/>
    <property type="project" value="UniProtKB-KW"/>
</dbReference>
<dbReference type="Proteomes" id="UP000015441">
    <property type="component" value="Unassembled WGS sequence"/>
</dbReference>
<evidence type="ECO:0000256" key="13">
    <source>
        <dbReference type="ARBA" id="ARBA00023180"/>
    </source>
</evidence>
<name>N1JK04_BLUG1</name>
<keyword evidence="7" id="KW-0134">Cell wall</keyword>
<evidence type="ECO:0000313" key="23">
    <source>
        <dbReference type="EMBL" id="CCU79607.1"/>
    </source>
</evidence>
<evidence type="ECO:0000256" key="9">
    <source>
        <dbReference type="ARBA" id="ARBA00022729"/>
    </source>
</evidence>
<evidence type="ECO:0000256" key="11">
    <source>
        <dbReference type="ARBA" id="ARBA00022968"/>
    </source>
</evidence>
<evidence type="ECO:0000256" key="22">
    <source>
        <dbReference type="SAM" id="Phobius"/>
    </source>
</evidence>
<evidence type="ECO:0000256" key="15">
    <source>
        <dbReference type="ARBA" id="ARBA00023316"/>
    </source>
</evidence>
<comment type="catalytic activity">
    <reaction evidence="1">
        <text>Hydrolysis of (1-&gt;3)-beta-D-glucosidic linkages in (1-&gt;3)-beta-D-glucans.</text>
        <dbReference type="EC" id="3.2.1.39"/>
    </reaction>
</comment>
<dbReference type="GO" id="GO:0042973">
    <property type="term" value="F:glucan endo-1,3-beta-D-glucosidase activity"/>
    <property type="evidence" value="ECO:0007669"/>
    <property type="project" value="UniProtKB-EC"/>
</dbReference>
<evidence type="ECO:0000256" key="16">
    <source>
        <dbReference type="ARBA" id="ARBA00023326"/>
    </source>
</evidence>
<reference evidence="23 24" key="1">
    <citation type="journal article" date="2010" name="Science">
        <title>Genome expansion and gene loss in powdery mildew fungi reveal tradeoffs in extreme parasitism.</title>
        <authorList>
            <person name="Spanu P.D."/>
            <person name="Abbott J.C."/>
            <person name="Amselem J."/>
            <person name="Burgis T.A."/>
            <person name="Soanes D.M."/>
            <person name="Stueber K."/>
            <person name="Ver Loren van Themaat E."/>
            <person name="Brown J.K.M."/>
            <person name="Butcher S.A."/>
            <person name="Gurr S.J."/>
            <person name="Lebrun M.-H."/>
            <person name="Ridout C.J."/>
            <person name="Schulze-Lefert P."/>
            <person name="Talbot N.J."/>
            <person name="Ahmadinejad N."/>
            <person name="Ametz C."/>
            <person name="Barton G.R."/>
            <person name="Benjdia M."/>
            <person name="Bidzinski P."/>
            <person name="Bindschedler L.V."/>
            <person name="Both M."/>
            <person name="Brewer M.T."/>
            <person name="Cadle-Davidson L."/>
            <person name="Cadle-Davidson M.M."/>
            <person name="Collemare J."/>
            <person name="Cramer R."/>
            <person name="Frenkel O."/>
            <person name="Godfrey D."/>
            <person name="Harriman J."/>
            <person name="Hoede C."/>
            <person name="King B.C."/>
            <person name="Klages S."/>
            <person name="Kleemann J."/>
            <person name="Knoll D."/>
            <person name="Koti P.S."/>
            <person name="Kreplak J."/>
            <person name="Lopez-Ruiz F.J."/>
            <person name="Lu X."/>
            <person name="Maekawa T."/>
            <person name="Mahanil S."/>
            <person name="Micali C."/>
            <person name="Milgroom M.G."/>
            <person name="Montana G."/>
            <person name="Noir S."/>
            <person name="O'Connell R.J."/>
            <person name="Oberhaensli S."/>
            <person name="Parlange F."/>
            <person name="Pedersen C."/>
            <person name="Quesneville H."/>
            <person name="Reinhardt R."/>
            <person name="Rott M."/>
            <person name="Sacristan S."/>
            <person name="Schmidt S.M."/>
            <person name="Schoen M."/>
            <person name="Skamnioti P."/>
            <person name="Sommer H."/>
            <person name="Stephens A."/>
            <person name="Takahara H."/>
            <person name="Thordal-Christensen H."/>
            <person name="Vigouroux M."/>
            <person name="Wessling R."/>
            <person name="Wicker T."/>
            <person name="Panstruga R."/>
        </authorList>
    </citation>
    <scope>NUCLEOTIDE SEQUENCE [LARGE SCALE GENOMIC DNA]</scope>
    <source>
        <strain evidence="23">DH14</strain>
    </source>
</reference>
<gene>
    <name evidence="23" type="ORF">BGHDH14_bgh00736</name>
</gene>
<comment type="subcellular location">
    <subcellularLocation>
        <location evidence="3">Cell membrane</location>
        <topology evidence="3">Single-pass type II membrane protein</topology>
    </subcellularLocation>
    <subcellularLocation>
        <location evidence="2">Secreted</location>
        <location evidence="2">Cell wall</location>
    </subcellularLocation>
</comment>
<evidence type="ECO:0000256" key="21">
    <source>
        <dbReference type="SAM" id="MobiDB-lite"/>
    </source>
</evidence>
<dbReference type="GO" id="GO:0005576">
    <property type="term" value="C:extracellular region"/>
    <property type="evidence" value="ECO:0007669"/>
    <property type="project" value="TreeGrafter"/>
</dbReference>
<feature type="region of interest" description="Disordered" evidence="21">
    <location>
        <begin position="189"/>
        <end position="246"/>
    </location>
</feature>
<evidence type="ECO:0000256" key="17">
    <source>
        <dbReference type="ARBA" id="ARBA00037649"/>
    </source>
</evidence>
<organism evidence="23 24">
    <name type="scientific">Blumeria graminis f. sp. hordei (strain DH14)</name>
    <name type="common">Barley powdery mildew</name>
    <name type="synonym">Oidium monilioides f. sp. hordei</name>
    <dbReference type="NCBI Taxonomy" id="546991"/>
    <lineage>
        <taxon>Eukaryota</taxon>
        <taxon>Fungi</taxon>
        <taxon>Dikarya</taxon>
        <taxon>Ascomycota</taxon>
        <taxon>Pezizomycotina</taxon>
        <taxon>Leotiomycetes</taxon>
        <taxon>Erysiphales</taxon>
        <taxon>Erysiphaceae</taxon>
        <taxon>Blumeria</taxon>
        <taxon>Blumeria hordei</taxon>
    </lineage>
</organism>
<comment type="caution">
    <text evidence="23">The sequence shown here is derived from an EMBL/GenBank/DDBJ whole genome shotgun (WGS) entry which is preliminary data.</text>
</comment>
<evidence type="ECO:0000313" key="24">
    <source>
        <dbReference type="Proteomes" id="UP000015441"/>
    </source>
</evidence>
<dbReference type="FunFam" id="3.20.20.80:FF:000151">
    <property type="entry name" value="Glucan endo-1,3-beta-glucosidase btgC"/>
    <property type="match status" value="1"/>
</dbReference>
<dbReference type="Pfam" id="PF00332">
    <property type="entry name" value="Glyco_hydro_17"/>
    <property type="match status" value="1"/>
</dbReference>
<dbReference type="GO" id="GO:0009277">
    <property type="term" value="C:fungal-type cell wall"/>
    <property type="evidence" value="ECO:0007669"/>
    <property type="project" value="TreeGrafter"/>
</dbReference>
<evidence type="ECO:0000256" key="4">
    <source>
        <dbReference type="ARBA" id="ARBA00008773"/>
    </source>
</evidence>
<keyword evidence="15" id="KW-0961">Cell wall biogenesis/degradation</keyword>
<keyword evidence="24" id="KW-1185">Reference proteome</keyword>
<feature type="compositionally biased region" description="Polar residues" evidence="21">
    <location>
        <begin position="34"/>
        <end position="49"/>
    </location>
</feature>
<keyword evidence="12 22" id="KW-0472">Membrane</keyword>
<dbReference type="EC" id="3.2.1.39" evidence="5"/>
<keyword evidence="16" id="KW-0624">Polysaccharide degradation</keyword>
<evidence type="ECO:0000256" key="7">
    <source>
        <dbReference type="ARBA" id="ARBA00022512"/>
    </source>
</evidence>
<feature type="compositionally biased region" description="Basic and acidic residues" evidence="21">
    <location>
        <begin position="189"/>
        <end position="199"/>
    </location>
</feature>
<evidence type="ECO:0000256" key="1">
    <source>
        <dbReference type="ARBA" id="ARBA00000382"/>
    </source>
</evidence>
<dbReference type="eggNOG" id="ENOG502QTKT">
    <property type="taxonomic scope" value="Eukaryota"/>
</dbReference>
<evidence type="ECO:0000256" key="18">
    <source>
        <dbReference type="ARBA" id="ARBA00042373"/>
    </source>
</evidence>
<evidence type="ECO:0000256" key="12">
    <source>
        <dbReference type="ARBA" id="ARBA00023136"/>
    </source>
</evidence>
<dbReference type="AlphaFoldDB" id="N1JK04"/>
<dbReference type="InterPro" id="IPR017853">
    <property type="entry name" value="GH"/>
</dbReference>
<dbReference type="STRING" id="546991.N1JK04"/>
<sequence>MSRCFSFEDQEPNFQGRPHPLPAQPEPEKLHLPSAQSDPSLLLTNQRSFAHQRPKHQSYRRYSLRLPETYSHSNYHCLSDYPDVEEASQNLIPQPVFFKQEGTLPTLPTLNYNSSPPPPPPHRKGLAVAWAPDQSFVDSTPDLYNAHAIQDWGIESTNTAREIDYWDADVHIEGTEADLLTPRAEHTIKMNDSTDDHSNRSTPICRPDTSSEPSHSSPAPLAAVARTPGNITPQSRSTVSRSPYGFNRDPFVDVSYRYSRNIEPGLEDFDPNSIEDDGDDGLDYRQRHRSSMLSLGNSDRNSLPTTSSGGKAGKNPTTGQSSNSQTEATGRPYFDARSGDQSHPGAARQGEKSEWLSKQSNGRSKLRMLVFVIVGFLIFGAIAGGVVGGILGKRNSEKSSPTGQSASTDQLTNGDLDKDSAEIKALANNPQLHKVFPALDYTPFHTRYPDCLHDPPSQNNITRDMAILSQLTNTVRLYGTDCNQTEMVIHSIERLGLSQQVKIWMGVWLDKNVTTNARQLSQMYDIFNQYGPVLFKGVIVGNEVLFRQDMTTSELGEILSDVKANLTAKDITIPVASSDLGDDWTAELASKTDVLMANIHPFFAGVTADAAASWTWNFWQEHNVALEPRIKNIISETGWPSSGGISCGGASSCTSGSVASVDALNTFMNDWVCQALKNGTEYFWFEAFDEPWKINFNEPGKEWEDKWGLLDINRKLKPGVVIPSCGGKTEQRGEITCQPKKMNHGEVVIAVAFLAGCIVGYKACGSQNGERSLKG</sequence>
<keyword evidence="6" id="KW-1003">Cell membrane</keyword>
<evidence type="ECO:0000256" key="19">
    <source>
        <dbReference type="ARBA" id="ARBA00043078"/>
    </source>
</evidence>
<accession>N1JK04</accession>
<dbReference type="PANTHER" id="PTHR16631:SF17">
    <property type="entry name" value="GLUCAN ENDO-1,3-BETA-GLUCOSIDASE BTGC"/>
    <property type="match status" value="1"/>
</dbReference>
<dbReference type="GO" id="GO:0005886">
    <property type="term" value="C:plasma membrane"/>
    <property type="evidence" value="ECO:0007669"/>
    <property type="project" value="UniProtKB-SubCell"/>
</dbReference>
<dbReference type="HOGENOM" id="CLU_011476_0_0_1"/>
<feature type="compositionally biased region" description="Acidic residues" evidence="21">
    <location>
        <begin position="265"/>
        <end position="281"/>
    </location>
</feature>
<evidence type="ECO:0000256" key="10">
    <source>
        <dbReference type="ARBA" id="ARBA00022801"/>
    </source>
</evidence>
<proteinExistence type="inferred from homology"/>
<feature type="compositionally biased region" description="Polar residues" evidence="21">
    <location>
        <begin position="208"/>
        <end position="217"/>
    </location>
</feature>
<keyword evidence="14" id="KW-0119">Carbohydrate metabolism</keyword>
<dbReference type="InParanoid" id="N1JK04"/>
<feature type="transmembrane region" description="Helical" evidence="22">
    <location>
        <begin position="368"/>
        <end position="391"/>
    </location>
</feature>
<evidence type="ECO:0000256" key="2">
    <source>
        <dbReference type="ARBA" id="ARBA00004191"/>
    </source>
</evidence>
<keyword evidence="22" id="KW-1133">Transmembrane helix</keyword>
<evidence type="ECO:0000256" key="3">
    <source>
        <dbReference type="ARBA" id="ARBA00004401"/>
    </source>
</evidence>
<keyword evidence="8" id="KW-0964">Secreted</keyword>
<feature type="region of interest" description="Disordered" evidence="21">
    <location>
        <begin position="1"/>
        <end position="58"/>
    </location>
</feature>
<keyword evidence="11" id="KW-0735">Signal-anchor</keyword>
<evidence type="ECO:0000256" key="14">
    <source>
        <dbReference type="ARBA" id="ARBA00023277"/>
    </source>
</evidence>
<keyword evidence="10" id="KW-0378">Hydrolase</keyword>
<dbReference type="PANTHER" id="PTHR16631">
    <property type="entry name" value="GLUCAN 1,3-BETA-GLUCOSIDASE"/>
    <property type="match status" value="1"/>
</dbReference>
<dbReference type="GO" id="GO:0009986">
    <property type="term" value="C:cell surface"/>
    <property type="evidence" value="ECO:0007669"/>
    <property type="project" value="TreeGrafter"/>
</dbReference>
<evidence type="ECO:0000256" key="20">
    <source>
        <dbReference type="RuleBase" id="RU004335"/>
    </source>
</evidence>
<keyword evidence="9" id="KW-0732">Signal</keyword>
<evidence type="ECO:0000256" key="8">
    <source>
        <dbReference type="ARBA" id="ARBA00022525"/>
    </source>
</evidence>
<dbReference type="EMBL" id="CAUH01004393">
    <property type="protein sequence ID" value="CCU79607.1"/>
    <property type="molecule type" value="Genomic_DNA"/>
</dbReference>
<evidence type="ECO:0000256" key="6">
    <source>
        <dbReference type="ARBA" id="ARBA00022475"/>
    </source>
</evidence>
<protein>
    <recommendedName>
        <fullName evidence="5">glucan endo-1,3-beta-D-glucosidase</fullName>
        <ecNumber evidence="5">3.2.1.39</ecNumber>
    </recommendedName>
    <alternativeName>
        <fullName evidence="19">Endo-1,3-beta-glucanase btgC</fullName>
    </alternativeName>
    <alternativeName>
        <fullName evidence="18">Laminarinase btgC</fullName>
    </alternativeName>
</protein>
<keyword evidence="13" id="KW-0325">Glycoprotein</keyword>
<feature type="compositionally biased region" description="Polar residues" evidence="21">
    <location>
        <begin position="398"/>
        <end position="413"/>
    </location>
</feature>
<feature type="compositionally biased region" description="Polar residues" evidence="21">
    <location>
        <begin position="291"/>
        <end position="328"/>
    </location>
</feature>
<dbReference type="InterPro" id="IPR000490">
    <property type="entry name" value="Glyco_hydro_17"/>
</dbReference>
<dbReference type="OrthoDB" id="68336at2759"/>
<evidence type="ECO:0000256" key="5">
    <source>
        <dbReference type="ARBA" id="ARBA00012780"/>
    </source>
</evidence>
<feature type="region of interest" description="Disordered" evidence="21">
    <location>
        <begin position="396"/>
        <end position="415"/>
    </location>
</feature>
<dbReference type="SUPFAM" id="SSF51445">
    <property type="entry name" value="(Trans)glycosidases"/>
    <property type="match status" value="1"/>
</dbReference>
<dbReference type="Gene3D" id="3.20.20.80">
    <property type="entry name" value="Glycosidases"/>
    <property type="match status" value="1"/>
</dbReference>
<dbReference type="InterPro" id="IPR050732">
    <property type="entry name" value="Beta-glucan_modifiers"/>
</dbReference>
<comment type="similarity">
    <text evidence="4 20">Belongs to the glycosyl hydrolase 17 family.</text>
</comment>